<evidence type="ECO:0000313" key="1">
    <source>
        <dbReference type="EMBL" id="CAB4035597.1"/>
    </source>
</evidence>
<comment type="caution">
    <text evidence="1">The sequence shown here is derived from an EMBL/GenBank/DDBJ whole genome shotgun (WGS) entry which is preliminary data.</text>
</comment>
<accession>A0A7D9LL82</accession>
<evidence type="ECO:0000313" key="2">
    <source>
        <dbReference type="Proteomes" id="UP001152795"/>
    </source>
</evidence>
<keyword evidence="2" id="KW-1185">Reference proteome</keyword>
<gene>
    <name evidence="1" type="ORF">PACLA_8A085009</name>
</gene>
<feature type="non-terminal residue" evidence="1">
    <location>
        <position position="121"/>
    </location>
</feature>
<dbReference type="OrthoDB" id="6616164at2759"/>
<proteinExistence type="predicted"/>
<reference evidence="1" key="1">
    <citation type="submission" date="2020-04" db="EMBL/GenBank/DDBJ databases">
        <authorList>
            <person name="Alioto T."/>
            <person name="Alioto T."/>
            <person name="Gomez Garrido J."/>
        </authorList>
    </citation>
    <scope>NUCLEOTIDE SEQUENCE</scope>
    <source>
        <strain evidence="1">A484AB</strain>
    </source>
</reference>
<protein>
    <submittedName>
        <fullName evidence="1">Uncharacterized protein</fullName>
    </submittedName>
</protein>
<name>A0A7D9LL82_PARCT</name>
<sequence length="121" mass="13940">MFKRRKHAPHQANTFTNAGYSNWKKQYSIITKHEKFESHINAKIAQVIFLQGRSIDSCLKQQEYRPKFCVGRKKSWQTAAIMKRVVESVDTVVHLGKQGLASRGHRESLIDDPKANKGNFL</sequence>
<dbReference type="Proteomes" id="UP001152795">
    <property type="component" value="Unassembled WGS sequence"/>
</dbReference>
<organism evidence="1 2">
    <name type="scientific">Paramuricea clavata</name>
    <name type="common">Red gorgonian</name>
    <name type="synonym">Violescent sea-whip</name>
    <dbReference type="NCBI Taxonomy" id="317549"/>
    <lineage>
        <taxon>Eukaryota</taxon>
        <taxon>Metazoa</taxon>
        <taxon>Cnidaria</taxon>
        <taxon>Anthozoa</taxon>
        <taxon>Octocorallia</taxon>
        <taxon>Malacalcyonacea</taxon>
        <taxon>Plexauridae</taxon>
        <taxon>Paramuricea</taxon>
    </lineage>
</organism>
<dbReference type="EMBL" id="CACRXK020021191">
    <property type="protein sequence ID" value="CAB4035597.1"/>
    <property type="molecule type" value="Genomic_DNA"/>
</dbReference>
<dbReference type="AlphaFoldDB" id="A0A7D9LL82"/>